<dbReference type="AlphaFoldDB" id="W2SSP6"/>
<organism evidence="1 2">
    <name type="scientific">Necator americanus</name>
    <name type="common">Human hookworm</name>
    <dbReference type="NCBI Taxonomy" id="51031"/>
    <lineage>
        <taxon>Eukaryota</taxon>
        <taxon>Metazoa</taxon>
        <taxon>Ecdysozoa</taxon>
        <taxon>Nematoda</taxon>
        <taxon>Chromadorea</taxon>
        <taxon>Rhabditida</taxon>
        <taxon>Rhabditina</taxon>
        <taxon>Rhabditomorpha</taxon>
        <taxon>Strongyloidea</taxon>
        <taxon>Ancylostomatidae</taxon>
        <taxon>Bunostominae</taxon>
        <taxon>Necator</taxon>
    </lineage>
</organism>
<protein>
    <submittedName>
        <fullName evidence="1">Uncharacterized protein</fullName>
    </submittedName>
</protein>
<proteinExistence type="predicted"/>
<evidence type="ECO:0000313" key="1">
    <source>
        <dbReference type="EMBL" id="ETN71856.1"/>
    </source>
</evidence>
<name>W2SSP6_NECAM</name>
<accession>W2SSP6</accession>
<gene>
    <name evidence="1" type="ORF">NECAME_04600</name>
</gene>
<evidence type="ECO:0000313" key="2">
    <source>
        <dbReference type="Proteomes" id="UP000053676"/>
    </source>
</evidence>
<reference evidence="2" key="1">
    <citation type="journal article" date="2014" name="Nat. Genet.">
        <title>Genome of the human hookworm Necator americanus.</title>
        <authorList>
            <person name="Tang Y.T."/>
            <person name="Gao X."/>
            <person name="Rosa B.A."/>
            <person name="Abubucker S."/>
            <person name="Hallsworth-Pepin K."/>
            <person name="Martin J."/>
            <person name="Tyagi R."/>
            <person name="Heizer E."/>
            <person name="Zhang X."/>
            <person name="Bhonagiri-Palsikar V."/>
            <person name="Minx P."/>
            <person name="Warren W.C."/>
            <person name="Wang Q."/>
            <person name="Zhan B."/>
            <person name="Hotez P.J."/>
            <person name="Sternberg P.W."/>
            <person name="Dougall A."/>
            <person name="Gaze S.T."/>
            <person name="Mulvenna J."/>
            <person name="Sotillo J."/>
            <person name="Ranganathan S."/>
            <person name="Rabelo E.M."/>
            <person name="Wilson R.K."/>
            <person name="Felgner P.L."/>
            <person name="Bethony J."/>
            <person name="Hawdon J.M."/>
            <person name="Gasser R.B."/>
            <person name="Loukas A."/>
            <person name="Mitreva M."/>
        </authorList>
    </citation>
    <scope>NUCLEOTIDE SEQUENCE [LARGE SCALE GENOMIC DNA]</scope>
</reference>
<dbReference type="EMBL" id="KI666719">
    <property type="protein sequence ID" value="ETN71856.1"/>
    <property type="molecule type" value="Genomic_DNA"/>
</dbReference>
<sequence>MLVDCTTRLLAPRVGVDCVLPQATGDGGERVCARCVTPAAPSEDTETANEPPLADALRLKLSTYISKFSDQVMNVSDIDSYRYKSAWTALQISACTVSIYTFQIS</sequence>
<dbReference type="KEGG" id="nai:NECAME_04600"/>
<keyword evidence="2" id="KW-1185">Reference proteome</keyword>
<dbReference type="Proteomes" id="UP000053676">
    <property type="component" value="Unassembled WGS sequence"/>
</dbReference>